<organism evidence="1">
    <name type="scientific">marine metagenome</name>
    <dbReference type="NCBI Taxonomy" id="408172"/>
    <lineage>
        <taxon>unclassified sequences</taxon>
        <taxon>metagenomes</taxon>
        <taxon>ecological metagenomes</taxon>
    </lineage>
</organism>
<feature type="non-terminal residue" evidence="1">
    <location>
        <position position="1"/>
    </location>
</feature>
<reference evidence="1" key="1">
    <citation type="submission" date="2018-05" db="EMBL/GenBank/DDBJ databases">
        <authorList>
            <person name="Lanie J.A."/>
            <person name="Ng W.-L."/>
            <person name="Kazmierczak K.M."/>
            <person name="Andrzejewski T.M."/>
            <person name="Davidsen T.M."/>
            <person name="Wayne K.J."/>
            <person name="Tettelin H."/>
            <person name="Glass J.I."/>
            <person name="Rusch D."/>
            <person name="Podicherti R."/>
            <person name="Tsui H.-C.T."/>
            <person name="Winkler M.E."/>
        </authorList>
    </citation>
    <scope>NUCLEOTIDE SEQUENCE</scope>
</reference>
<dbReference type="AlphaFoldDB" id="A0A382TD55"/>
<evidence type="ECO:0000313" key="1">
    <source>
        <dbReference type="EMBL" id="SVD20060.1"/>
    </source>
</evidence>
<evidence type="ECO:0008006" key="2">
    <source>
        <dbReference type="Google" id="ProtNLM"/>
    </source>
</evidence>
<dbReference type="Gene3D" id="2.115.10.20">
    <property type="entry name" value="Glycosyl hydrolase domain, family 43"/>
    <property type="match status" value="2"/>
</dbReference>
<dbReference type="InterPro" id="IPR023296">
    <property type="entry name" value="Glyco_hydro_beta-prop_sf"/>
</dbReference>
<name>A0A382TD55_9ZZZZ</name>
<accession>A0A382TD55</accession>
<dbReference type="SUPFAM" id="SSF75005">
    <property type="entry name" value="Arabinanase/levansucrase/invertase"/>
    <property type="match status" value="2"/>
</dbReference>
<dbReference type="EMBL" id="UINC01135735">
    <property type="protein sequence ID" value="SVD20060.1"/>
    <property type="molecule type" value="Genomic_DNA"/>
</dbReference>
<proteinExistence type="predicted"/>
<gene>
    <name evidence="1" type="ORF">METZ01_LOCUS372914</name>
</gene>
<dbReference type="PANTHER" id="PTHR35279:SF1">
    <property type="entry name" value="ARABINANASE_LEVANSUCRASE_INVERTASE"/>
    <property type="match status" value="1"/>
</dbReference>
<protein>
    <recommendedName>
        <fullName evidence="2">Glycosyl hydrolase family 32 N-terminal domain-containing protein</fullName>
    </recommendedName>
</protein>
<dbReference type="PANTHER" id="PTHR35279">
    <property type="match status" value="1"/>
</dbReference>
<sequence length="297" mass="33084">QLYNPTVVRVNGIYRMWYLGNSTATRTKDMDLGTATSVDGIHWEADPANPILTARHLPAGASWQTPHVLFDEGTERFRMWFVMSESSRDESGQVLRLDQLPGYAESRDGLAWQVHPEPLLPSGRRPCVLPRSGGGFVMWMNSQPDAEHDSYKTIAQAVYRFESDDGLHWTRDAEPMLVPSGGLQTIVYPFVLQDGSDLTMWYGAHVEGGHFELFASTSTDGISWQHHHDRSAFPATRDPTRFDGRYTSTPCVVDGGGRWLLYYSARDLGSIYGTGDGQIGIDADGIYRHIGVATAEK</sequence>